<feature type="coiled-coil region" evidence="1">
    <location>
        <begin position="205"/>
        <end position="253"/>
    </location>
</feature>
<feature type="compositionally biased region" description="Basic and acidic residues" evidence="2">
    <location>
        <begin position="363"/>
        <end position="397"/>
    </location>
</feature>
<evidence type="ECO:0000313" key="3">
    <source>
        <dbReference type="EMBL" id="CAD7447777.1"/>
    </source>
</evidence>
<evidence type="ECO:0000256" key="1">
    <source>
        <dbReference type="SAM" id="Coils"/>
    </source>
</evidence>
<name>A0A7R9F6L1_9NEOP</name>
<accession>A0A7R9F6L1</accession>
<reference evidence="3" key="1">
    <citation type="submission" date="2020-11" db="EMBL/GenBank/DDBJ databases">
        <authorList>
            <person name="Tran Van P."/>
        </authorList>
    </citation>
    <scope>NUCLEOTIDE SEQUENCE</scope>
</reference>
<keyword evidence="1" id="KW-0175">Coiled coil</keyword>
<organism evidence="3">
    <name type="scientific">Timema bartmani</name>
    <dbReference type="NCBI Taxonomy" id="61472"/>
    <lineage>
        <taxon>Eukaryota</taxon>
        <taxon>Metazoa</taxon>
        <taxon>Ecdysozoa</taxon>
        <taxon>Arthropoda</taxon>
        <taxon>Hexapoda</taxon>
        <taxon>Insecta</taxon>
        <taxon>Pterygota</taxon>
        <taxon>Neoptera</taxon>
        <taxon>Polyneoptera</taxon>
        <taxon>Phasmatodea</taxon>
        <taxon>Timematodea</taxon>
        <taxon>Timematoidea</taxon>
        <taxon>Timematidae</taxon>
        <taxon>Timema</taxon>
    </lineage>
</organism>
<evidence type="ECO:0000256" key="2">
    <source>
        <dbReference type="SAM" id="MobiDB-lite"/>
    </source>
</evidence>
<protein>
    <submittedName>
        <fullName evidence="3">Uncharacterized protein</fullName>
    </submittedName>
</protein>
<feature type="region of interest" description="Disordered" evidence="2">
    <location>
        <begin position="350"/>
        <end position="410"/>
    </location>
</feature>
<dbReference type="AlphaFoldDB" id="A0A7R9F6L1"/>
<dbReference type="EMBL" id="OD569223">
    <property type="protein sequence ID" value="CAD7447777.1"/>
    <property type="molecule type" value="Genomic_DNA"/>
</dbReference>
<proteinExistence type="predicted"/>
<sequence>MHQETEDQHREVCEHLEQEKLELQARIQEQLEAERALQIRLEALQADGDLTQKQLVALQSHLHTLKSNDDDDDDVDTKLDMDNIKSTDSTAWVSEYSYSDLKYYSIIITITIIINCFQPLARSVSVAIKAGERVTVPISIVNMSPVDVQIPQGAVIANVYKNSYLYSPQLLSATGDAPLLAWNSSPLSPGTQVDIILERIEPSSEDNMKDVLQNTHEEIEILQHQLNLSEEELKESHARVDELITQLEETRDHEDSSAETIQQLQEGLKSLELDLERGYLDTKITQSFLVRNFGVWLRSKQMTANKSLNDPNRKELKSNSKWEPFTSDEVKDYFAFYILMDQEGRRATWFQKRRDKQHGLTKGGERKNGASREEERLATGPLERRDERCGLCKRGETSDVASGEEERRVM</sequence>
<gene>
    <name evidence="3" type="ORF">TBIB3V08_LOCUS10081</name>
</gene>
<feature type="coiled-coil region" evidence="1">
    <location>
        <begin position="6"/>
        <end position="47"/>
    </location>
</feature>